<gene>
    <name evidence="5" type="ordered locus">Bphy_3216</name>
</gene>
<dbReference type="GO" id="GO:0003677">
    <property type="term" value="F:DNA binding"/>
    <property type="evidence" value="ECO:0007669"/>
    <property type="project" value="UniProtKB-KW"/>
</dbReference>
<dbReference type="KEGG" id="bph:Bphy_3216"/>
<evidence type="ECO:0000256" key="1">
    <source>
        <dbReference type="ARBA" id="ARBA00023015"/>
    </source>
</evidence>
<feature type="domain" description="HTH gntR-type" evidence="4">
    <location>
        <begin position="2"/>
        <end position="68"/>
    </location>
</feature>
<reference evidence="6" key="1">
    <citation type="journal article" date="2014" name="Stand. Genomic Sci.">
        <title>Complete genome sequence of Burkholderia phymatum STM815(T), a broad host range and efficient nitrogen-fixing symbiont of Mimosa species.</title>
        <authorList>
            <person name="Moulin L."/>
            <person name="Klonowska A."/>
            <person name="Caroline B."/>
            <person name="Booth K."/>
            <person name="Vriezen J.A."/>
            <person name="Melkonian R."/>
            <person name="James E.K."/>
            <person name="Young J.P."/>
            <person name="Bena G."/>
            <person name="Hauser L."/>
            <person name="Land M."/>
            <person name="Kyrpides N."/>
            <person name="Bruce D."/>
            <person name="Chain P."/>
            <person name="Copeland A."/>
            <person name="Pitluck S."/>
            <person name="Woyke T."/>
            <person name="Lizotte-Waniewski M."/>
            <person name="Bristow J."/>
            <person name="Riley M."/>
        </authorList>
    </citation>
    <scope>NUCLEOTIDE SEQUENCE [LARGE SCALE GENOMIC DNA]</scope>
    <source>
        <strain evidence="6">DSM 17167 / CIP 108236 / LMG 21445 / STM815</strain>
    </source>
</reference>
<dbReference type="HOGENOM" id="CLU_017584_5_2_4"/>
<evidence type="ECO:0000256" key="2">
    <source>
        <dbReference type="ARBA" id="ARBA00023125"/>
    </source>
</evidence>
<dbReference type="Pfam" id="PF07729">
    <property type="entry name" value="FCD"/>
    <property type="match status" value="1"/>
</dbReference>
<evidence type="ECO:0000256" key="3">
    <source>
        <dbReference type="ARBA" id="ARBA00023163"/>
    </source>
</evidence>
<dbReference type="STRING" id="391038.Bphy_3216"/>
<name>B2JRP9_PARP8</name>
<dbReference type="EMBL" id="CP001044">
    <property type="protein sequence ID" value="ACC72376.1"/>
    <property type="molecule type" value="Genomic_DNA"/>
</dbReference>
<dbReference type="Gene3D" id="1.20.120.530">
    <property type="entry name" value="GntR ligand-binding domain-like"/>
    <property type="match status" value="1"/>
</dbReference>
<dbReference type="PANTHER" id="PTHR43537:SF45">
    <property type="entry name" value="GNTR FAMILY REGULATORY PROTEIN"/>
    <property type="match status" value="1"/>
</dbReference>
<dbReference type="PRINTS" id="PR00035">
    <property type="entry name" value="HTHGNTR"/>
</dbReference>
<keyword evidence="2" id="KW-0238">DNA-binding</keyword>
<evidence type="ECO:0000313" key="5">
    <source>
        <dbReference type="EMBL" id="ACC72376.1"/>
    </source>
</evidence>
<dbReference type="SMART" id="SM00345">
    <property type="entry name" value="HTH_GNTR"/>
    <property type="match status" value="1"/>
</dbReference>
<accession>B2JRP9</accession>
<dbReference type="GO" id="GO:0003700">
    <property type="term" value="F:DNA-binding transcription factor activity"/>
    <property type="evidence" value="ECO:0007669"/>
    <property type="project" value="InterPro"/>
</dbReference>
<dbReference type="InterPro" id="IPR036388">
    <property type="entry name" value="WH-like_DNA-bd_sf"/>
</dbReference>
<dbReference type="SUPFAM" id="SSF48008">
    <property type="entry name" value="GntR ligand-binding domain-like"/>
    <property type="match status" value="1"/>
</dbReference>
<dbReference type="Proteomes" id="UP000001192">
    <property type="component" value="Chromosome 2"/>
</dbReference>
<dbReference type="InterPro" id="IPR008920">
    <property type="entry name" value="TF_FadR/GntR_C"/>
</dbReference>
<dbReference type="InterPro" id="IPR036390">
    <property type="entry name" value="WH_DNA-bd_sf"/>
</dbReference>
<dbReference type="eggNOG" id="COG1802">
    <property type="taxonomic scope" value="Bacteria"/>
</dbReference>
<dbReference type="SUPFAM" id="SSF46785">
    <property type="entry name" value="Winged helix' DNA-binding domain"/>
    <property type="match status" value="1"/>
</dbReference>
<dbReference type="InterPro" id="IPR000524">
    <property type="entry name" value="Tscrpt_reg_HTH_GntR"/>
</dbReference>
<dbReference type="InterPro" id="IPR011711">
    <property type="entry name" value="GntR_C"/>
</dbReference>
<dbReference type="Pfam" id="PF00392">
    <property type="entry name" value="GntR"/>
    <property type="match status" value="1"/>
</dbReference>
<dbReference type="OrthoDB" id="8960174at2"/>
<dbReference type="PANTHER" id="PTHR43537">
    <property type="entry name" value="TRANSCRIPTIONAL REGULATOR, GNTR FAMILY"/>
    <property type="match status" value="1"/>
</dbReference>
<keyword evidence="6" id="KW-1185">Reference proteome</keyword>
<dbReference type="Gene3D" id="1.10.10.10">
    <property type="entry name" value="Winged helix-like DNA-binding domain superfamily/Winged helix DNA-binding domain"/>
    <property type="match status" value="1"/>
</dbReference>
<dbReference type="PROSITE" id="PS50949">
    <property type="entry name" value="HTH_GNTR"/>
    <property type="match status" value="1"/>
</dbReference>
<proteinExistence type="predicted"/>
<keyword evidence="3" id="KW-0804">Transcription</keyword>
<evidence type="ECO:0000313" key="6">
    <source>
        <dbReference type="Proteomes" id="UP000001192"/>
    </source>
</evidence>
<dbReference type="SMART" id="SM00895">
    <property type="entry name" value="FCD"/>
    <property type="match status" value="1"/>
</dbReference>
<organism evidence="5 6">
    <name type="scientific">Paraburkholderia phymatum (strain DSM 17167 / CIP 108236 / LMG 21445 / STM815)</name>
    <name type="common">Burkholderia phymatum</name>
    <dbReference type="NCBI Taxonomy" id="391038"/>
    <lineage>
        <taxon>Bacteria</taxon>
        <taxon>Pseudomonadati</taxon>
        <taxon>Pseudomonadota</taxon>
        <taxon>Betaproteobacteria</taxon>
        <taxon>Burkholderiales</taxon>
        <taxon>Burkholderiaceae</taxon>
        <taxon>Paraburkholderia</taxon>
    </lineage>
</organism>
<keyword evidence="1" id="KW-0805">Transcription regulation</keyword>
<sequence>MMTQSQLVEDRLRRMILDMDLGPGERLTERSLEELLQTSRTSVRTALFRLEAEGLVSRNGRAWLVPPIDLEEVRQLFDYREILEVAAIQLGGPAATPSELAEMHTILNSIDMNSTPEQRAEASRQFHLKIGGLAKNEFVTRSIADCMNRLLRVRWIEIDNADAGWTEHRAVLQALQDGNVGHAIALTKNHIGAARERLTSALTARPRTLRARGIVVS</sequence>
<dbReference type="AlphaFoldDB" id="B2JRP9"/>
<protein>
    <submittedName>
        <fullName evidence="5">Transcriptional regulator, GntR family</fullName>
    </submittedName>
</protein>
<evidence type="ECO:0000259" key="4">
    <source>
        <dbReference type="PROSITE" id="PS50949"/>
    </source>
</evidence>